<comment type="subcellular location">
    <subcellularLocation>
        <location evidence="1">Cell membrane</location>
        <topology evidence="1">Multi-pass membrane protein</topology>
    </subcellularLocation>
</comment>
<dbReference type="PANTHER" id="PTHR43738:SF2">
    <property type="entry name" value="ABC TRANSPORTER PERMEASE"/>
    <property type="match status" value="1"/>
</dbReference>
<protein>
    <submittedName>
        <fullName evidence="10">ABC transporter permease</fullName>
    </submittedName>
</protein>
<dbReference type="InterPro" id="IPR051125">
    <property type="entry name" value="ABC-4/HrtB_transporter"/>
</dbReference>
<organism evidence="10 11">
    <name type="scientific">Pseudoalteromonas fenneropenaei</name>
    <dbReference type="NCBI Taxonomy" id="1737459"/>
    <lineage>
        <taxon>Bacteria</taxon>
        <taxon>Pseudomonadati</taxon>
        <taxon>Pseudomonadota</taxon>
        <taxon>Gammaproteobacteria</taxon>
        <taxon>Alteromonadales</taxon>
        <taxon>Pseudoalteromonadaceae</taxon>
        <taxon>Pseudoalteromonas</taxon>
    </lineage>
</organism>
<dbReference type="InterPro" id="IPR025857">
    <property type="entry name" value="MacB_PCD"/>
</dbReference>
<dbReference type="RefSeq" id="WP_377127685.1">
    <property type="nucleotide sequence ID" value="NZ_JBHRSD010000039.1"/>
</dbReference>
<evidence type="ECO:0000256" key="2">
    <source>
        <dbReference type="ARBA" id="ARBA00022475"/>
    </source>
</evidence>
<evidence type="ECO:0000256" key="1">
    <source>
        <dbReference type="ARBA" id="ARBA00004651"/>
    </source>
</evidence>
<feature type="transmembrane region" description="Helical" evidence="7">
    <location>
        <begin position="16"/>
        <end position="35"/>
    </location>
</feature>
<evidence type="ECO:0000259" key="9">
    <source>
        <dbReference type="Pfam" id="PF12704"/>
    </source>
</evidence>
<comment type="caution">
    <text evidence="10">The sequence shown here is derived from an EMBL/GenBank/DDBJ whole genome shotgun (WGS) entry which is preliminary data.</text>
</comment>
<feature type="domain" description="ABC3 transporter permease C-terminal" evidence="8">
    <location>
        <begin position="294"/>
        <end position="410"/>
    </location>
</feature>
<accession>A0ABV7CPH9</accession>
<proteinExistence type="predicted"/>
<dbReference type="Proteomes" id="UP001595453">
    <property type="component" value="Unassembled WGS sequence"/>
</dbReference>
<dbReference type="PROSITE" id="PS51257">
    <property type="entry name" value="PROKAR_LIPOPROTEIN"/>
    <property type="match status" value="1"/>
</dbReference>
<evidence type="ECO:0000313" key="10">
    <source>
        <dbReference type="EMBL" id="MFC3034426.1"/>
    </source>
</evidence>
<feature type="domain" description="MacB-like periplasmic core" evidence="9">
    <location>
        <begin position="19"/>
        <end position="206"/>
    </location>
</feature>
<feature type="transmembrane region" description="Helical" evidence="7">
    <location>
        <begin position="292"/>
        <end position="316"/>
    </location>
</feature>
<evidence type="ECO:0000313" key="11">
    <source>
        <dbReference type="Proteomes" id="UP001595453"/>
    </source>
</evidence>
<reference evidence="11" key="1">
    <citation type="journal article" date="2019" name="Int. J. Syst. Evol. Microbiol.">
        <title>The Global Catalogue of Microorganisms (GCM) 10K type strain sequencing project: providing services to taxonomists for standard genome sequencing and annotation.</title>
        <authorList>
            <consortium name="The Broad Institute Genomics Platform"/>
            <consortium name="The Broad Institute Genome Sequencing Center for Infectious Disease"/>
            <person name="Wu L."/>
            <person name="Ma J."/>
        </authorList>
    </citation>
    <scope>NUCLEOTIDE SEQUENCE [LARGE SCALE GENOMIC DNA]</scope>
    <source>
        <strain evidence="11">KCTC 42730</strain>
    </source>
</reference>
<dbReference type="Pfam" id="PF02687">
    <property type="entry name" value="FtsX"/>
    <property type="match status" value="1"/>
</dbReference>
<dbReference type="PANTHER" id="PTHR43738">
    <property type="entry name" value="ABC TRANSPORTER, MEMBRANE PROTEIN"/>
    <property type="match status" value="1"/>
</dbReference>
<evidence type="ECO:0000259" key="8">
    <source>
        <dbReference type="Pfam" id="PF02687"/>
    </source>
</evidence>
<evidence type="ECO:0000256" key="6">
    <source>
        <dbReference type="SAM" id="MobiDB-lite"/>
    </source>
</evidence>
<keyword evidence="3 7" id="KW-0812">Transmembrane</keyword>
<evidence type="ECO:0000256" key="3">
    <source>
        <dbReference type="ARBA" id="ARBA00022692"/>
    </source>
</evidence>
<evidence type="ECO:0000256" key="5">
    <source>
        <dbReference type="ARBA" id="ARBA00023136"/>
    </source>
</evidence>
<evidence type="ECO:0000256" key="4">
    <source>
        <dbReference type="ARBA" id="ARBA00022989"/>
    </source>
</evidence>
<evidence type="ECO:0000256" key="7">
    <source>
        <dbReference type="SAM" id="Phobius"/>
    </source>
</evidence>
<gene>
    <name evidence="10" type="ORF">ACFOEE_18115</name>
</gene>
<keyword evidence="5 7" id="KW-0472">Membrane</keyword>
<dbReference type="EMBL" id="JBHRSD010000039">
    <property type="protein sequence ID" value="MFC3034426.1"/>
    <property type="molecule type" value="Genomic_DNA"/>
</dbReference>
<feature type="transmembrane region" description="Helical" evidence="7">
    <location>
        <begin position="337"/>
        <end position="363"/>
    </location>
</feature>
<feature type="transmembrane region" description="Helical" evidence="7">
    <location>
        <begin position="388"/>
        <end position="411"/>
    </location>
</feature>
<sequence>MKLVTLALKSTFNRKSSVLVTLLTIAISCMLLLSIERVRVEAKQSFSNTLSGTDLIVGARTGDIQLLLASVFRIGYTNNGVSWQSYLDITSQRGVAWAIPLSLGDSHKGFAVLGSDSSYFQHYRYGKKQLLSFAQGGPFQQADQVVLGSEVAATLGYQLGDKIVVSHGMGKTSFHHHDAHPLTVVGILKPTGTPVDKTLHIPLRAIADLHNEASSTPHEHEHHEDDHQHNETPDLIGEPTQITAFLLGFESPLYTLQVRRNINQYKHEALLAIMPTVTLRDLWTMLSMVEKLLMLFSAIVVIVSLLGMLTTMLASLAQRRRELAILRSVGARPWHIVLLLTAEAALITSLGCALGVGLFYLLVASTEGFMQSQFGVNLSLTLLSHNEMGLIALIITAGTLMGLVPALKAYFYSLADGMSIKL</sequence>
<keyword evidence="4 7" id="KW-1133">Transmembrane helix</keyword>
<dbReference type="Pfam" id="PF12704">
    <property type="entry name" value="MacB_PCD"/>
    <property type="match status" value="1"/>
</dbReference>
<name>A0ABV7CPH9_9GAMM</name>
<feature type="region of interest" description="Disordered" evidence="6">
    <location>
        <begin position="213"/>
        <end position="232"/>
    </location>
</feature>
<keyword evidence="11" id="KW-1185">Reference proteome</keyword>
<dbReference type="InterPro" id="IPR003838">
    <property type="entry name" value="ABC3_permease_C"/>
</dbReference>
<keyword evidence="2" id="KW-1003">Cell membrane</keyword>